<organism evidence="8 9">
    <name type="scientific">Terrisporobacter hibernicus</name>
    <dbReference type="NCBI Taxonomy" id="2813371"/>
    <lineage>
        <taxon>Bacteria</taxon>
        <taxon>Bacillati</taxon>
        <taxon>Bacillota</taxon>
        <taxon>Clostridia</taxon>
        <taxon>Peptostreptococcales</taxon>
        <taxon>Peptostreptococcaceae</taxon>
        <taxon>Terrisporobacter</taxon>
    </lineage>
</organism>
<keyword evidence="3" id="KW-0804">Transcription</keyword>
<dbReference type="InterPro" id="IPR011991">
    <property type="entry name" value="ArsR-like_HTH"/>
</dbReference>
<dbReference type="Gene3D" id="3.30.450.40">
    <property type="match status" value="1"/>
</dbReference>
<dbReference type="Pfam" id="PF01614">
    <property type="entry name" value="IclR_C"/>
    <property type="match status" value="1"/>
</dbReference>
<evidence type="ECO:0000256" key="5">
    <source>
        <dbReference type="ARBA" id="ARBA00070406"/>
    </source>
</evidence>
<dbReference type="InterPro" id="IPR014757">
    <property type="entry name" value="Tscrpt_reg_IclR_C"/>
</dbReference>
<dbReference type="GO" id="GO:0045892">
    <property type="term" value="P:negative regulation of DNA-templated transcription"/>
    <property type="evidence" value="ECO:0007669"/>
    <property type="project" value="TreeGrafter"/>
</dbReference>
<evidence type="ECO:0000256" key="1">
    <source>
        <dbReference type="ARBA" id="ARBA00023015"/>
    </source>
</evidence>
<dbReference type="AlphaFoldDB" id="A0AAX2ZHC2"/>
<protein>
    <recommendedName>
        <fullName evidence="5">Glycerol operon regulatory protein</fullName>
    </recommendedName>
</protein>
<dbReference type="InterPro" id="IPR036390">
    <property type="entry name" value="WH_DNA-bd_sf"/>
</dbReference>
<dbReference type="SUPFAM" id="SSF55781">
    <property type="entry name" value="GAF domain-like"/>
    <property type="match status" value="1"/>
</dbReference>
<dbReference type="RefSeq" id="WP_228416752.1">
    <property type="nucleotide sequence ID" value="NZ_CP081135.1"/>
</dbReference>
<dbReference type="InterPro" id="IPR036388">
    <property type="entry name" value="WH-like_DNA-bd_sf"/>
</dbReference>
<dbReference type="EMBL" id="CP081135">
    <property type="protein sequence ID" value="UEL48728.1"/>
    <property type="molecule type" value="Genomic_DNA"/>
</dbReference>
<evidence type="ECO:0000313" key="8">
    <source>
        <dbReference type="EMBL" id="UEL48728.1"/>
    </source>
</evidence>
<dbReference type="PANTHER" id="PTHR30136">
    <property type="entry name" value="HELIX-TURN-HELIX TRANSCRIPTIONAL REGULATOR, ICLR FAMILY"/>
    <property type="match status" value="1"/>
</dbReference>
<dbReference type="SUPFAM" id="SSF46785">
    <property type="entry name" value="Winged helix' DNA-binding domain"/>
    <property type="match status" value="1"/>
</dbReference>
<accession>A0AAX2ZHC2</accession>
<proteinExistence type="predicted"/>
<dbReference type="KEGG" id="tem:JW646_04530"/>
<evidence type="ECO:0000259" key="7">
    <source>
        <dbReference type="PROSITE" id="PS51078"/>
    </source>
</evidence>
<evidence type="ECO:0000259" key="6">
    <source>
        <dbReference type="PROSITE" id="PS51077"/>
    </source>
</evidence>
<comment type="function">
    <text evidence="4">May be an activator protein for the gylABX operon.</text>
</comment>
<gene>
    <name evidence="8" type="ORF">JW646_04530</name>
</gene>
<dbReference type="InterPro" id="IPR005471">
    <property type="entry name" value="Tscrpt_reg_IclR_N"/>
</dbReference>
<dbReference type="PANTHER" id="PTHR30136:SF35">
    <property type="entry name" value="HTH-TYPE TRANSCRIPTIONAL REGULATOR RV1719"/>
    <property type="match status" value="1"/>
</dbReference>
<dbReference type="PROSITE" id="PS51078">
    <property type="entry name" value="ICLR_ED"/>
    <property type="match status" value="1"/>
</dbReference>
<keyword evidence="1" id="KW-0805">Transcription regulation</keyword>
<dbReference type="GO" id="GO:0003700">
    <property type="term" value="F:DNA-binding transcription factor activity"/>
    <property type="evidence" value="ECO:0007669"/>
    <property type="project" value="TreeGrafter"/>
</dbReference>
<dbReference type="InterPro" id="IPR050707">
    <property type="entry name" value="HTH_MetabolicPath_Reg"/>
</dbReference>
<evidence type="ECO:0000313" key="9">
    <source>
        <dbReference type="Proteomes" id="UP001198983"/>
    </source>
</evidence>
<keyword evidence="9" id="KW-1185">Reference proteome</keyword>
<dbReference type="Pfam" id="PF09339">
    <property type="entry name" value="HTH_IclR"/>
    <property type="match status" value="1"/>
</dbReference>
<name>A0AAX2ZHC2_9FIRM</name>
<dbReference type="CDD" id="cd00090">
    <property type="entry name" value="HTH_ARSR"/>
    <property type="match status" value="1"/>
</dbReference>
<dbReference type="InterPro" id="IPR029016">
    <property type="entry name" value="GAF-like_dom_sf"/>
</dbReference>
<evidence type="ECO:0000256" key="2">
    <source>
        <dbReference type="ARBA" id="ARBA00023125"/>
    </source>
</evidence>
<evidence type="ECO:0000256" key="4">
    <source>
        <dbReference type="ARBA" id="ARBA00058938"/>
    </source>
</evidence>
<dbReference type="PROSITE" id="PS51077">
    <property type="entry name" value="HTH_ICLR"/>
    <property type="match status" value="1"/>
</dbReference>
<dbReference type="GO" id="GO:0003677">
    <property type="term" value="F:DNA binding"/>
    <property type="evidence" value="ECO:0007669"/>
    <property type="project" value="UniProtKB-KW"/>
</dbReference>
<evidence type="ECO:0000256" key="3">
    <source>
        <dbReference type="ARBA" id="ARBA00023163"/>
    </source>
</evidence>
<dbReference type="SMART" id="SM00346">
    <property type="entry name" value="HTH_ICLR"/>
    <property type="match status" value="1"/>
</dbReference>
<dbReference type="FunFam" id="1.10.10.10:FF:000056">
    <property type="entry name" value="IclR family transcriptional regulator"/>
    <property type="match status" value="1"/>
</dbReference>
<reference evidence="8 9" key="1">
    <citation type="journal article" date="2023" name="Int. J. Syst. Evol. Microbiol.">
        <title>Terrisporobacter hibernicus sp. nov., isolated from bovine faeces in Northern Ireland.</title>
        <authorList>
            <person name="Mitchell M."/>
            <person name="Nguyen S.V."/>
            <person name="Connor M."/>
            <person name="Fairley D.J."/>
            <person name="Donoghue O."/>
            <person name="Marshall H."/>
            <person name="Koolman L."/>
            <person name="McMullan G."/>
            <person name="Schaffer K.E."/>
            <person name="McGrath J.W."/>
            <person name="Fanning S."/>
        </authorList>
    </citation>
    <scope>NUCLEOTIDE SEQUENCE [LARGE SCALE GENOMIC DNA]</scope>
    <source>
        <strain evidence="8 9">MCA3</strain>
    </source>
</reference>
<dbReference type="Proteomes" id="UP001198983">
    <property type="component" value="Chromosome"/>
</dbReference>
<dbReference type="Gene3D" id="1.10.10.10">
    <property type="entry name" value="Winged helix-like DNA-binding domain superfamily/Winged helix DNA-binding domain"/>
    <property type="match status" value="1"/>
</dbReference>
<feature type="domain" description="HTH iclR-type" evidence="6">
    <location>
        <begin position="5"/>
        <end position="67"/>
    </location>
</feature>
<sequence>MSDIINSLDRALDILILLYHKKREMGVTEISKELGVYKSTIHRTLYTLENKGFINQNQDNGKYWLGAKLYAMGMVVGEKMSIKEIVKPYTRELNMEFNEVVNVSILEEKSDDCPRSIVIHKECGSNQLQSVNPTVGSSCECYCSSVGKCLMAFNDINFKSFKDLKIKKYTDTTIENWDDMLYVLEKIRQDGYAIDNEELEHGLTCIGAPILDRDNKAIAAISLSGPTIRMKNGDFNYKVKRVIETAKKISNLLQ</sequence>
<keyword evidence="2" id="KW-0238">DNA-binding</keyword>
<feature type="domain" description="IclR-ED" evidence="7">
    <location>
        <begin position="68"/>
        <end position="254"/>
    </location>
</feature>